<keyword evidence="6" id="KW-0862">Zinc</keyword>
<dbReference type="InterPro" id="IPR001478">
    <property type="entry name" value="PDZ"/>
</dbReference>
<proteinExistence type="predicted"/>
<accession>A0A381P4R8</accession>
<feature type="transmembrane region" description="Helical" evidence="10">
    <location>
        <begin position="433"/>
        <end position="451"/>
    </location>
</feature>
<dbReference type="GO" id="GO:0006508">
    <property type="term" value="P:proteolysis"/>
    <property type="evidence" value="ECO:0007669"/>
    <property type="project" value="UniProtKB-KW"/>
</dbReference>
<dbReference type="GO" id="GO:0004222">
    <property type="term" value="F:metalloendopeptidase activity"/>
    <property type="evidence" value="ECO:0007669"/>
    <property type="project" value="InterPro"/>
</dbReference>
<keyword evidence="5" id="KW-0378">Hydrolase</keyword>
<evidence type="ECO:0000256" key="10">
    <source>
        <dbReference type="SAM" id="Phobius"/>
    </source>
</evidence>
<keyword evidence="7 10" id="KW-1133">Transmembrane helix</keyword>
<evidence type="ECO:0000313" key="12">
    <source>
        <dbReference type="EMBL" id="SUZ61309.1"/>
    </source>
</evidence>
<feature type="transmembrane region" description="Helical" evidence="10">
    <location>
        <begin position="104"/>
        <end position="125"/>
    </location>
</feature>
<dbReference type="Pfam" id="PF02163">
    <property type="entry name" value="Peptidase_M50"/>
    <property type="match status" value="1"/>
</dbReference>
<evidence type="ECO:0000256" key="4">
    <source>
        <dbReference type="ARBA" id="ARBA00022692"/>
    </source>
</evidence>
<evidence type="ECO:0000256" key="5">
    <source>
        <dbReference type="ARBA" id="ARBA00022801"/>
    </source>
</evidence>
<evidence type="ECO:0000256" key="7">
    <source>
        <dbReference type="ARBA" id="ARBA00022989"/>
    </source>
</evidence>
<evidence type="ECO:0000256" key="6">
    <source>
        <dbReference type="ARBA" id="ARBA00022833"/>
    </source>
</evidence>
<keyword evidence="4 10" id="KW-0812">Transmembrane</keyword>
<gene>
    <name evidence="12" type="ORF">METZ01_LOCUS14163</name>
</gene>
<dbReference type="GO" id="GO:0016020">
    <property type="term" value="C:membrane"/>
    <property type="evidence" value="ECO:0007669"/>
    <property type="project" value="UniProtKB-SubCell"/>
</dbReference>
<keyword evidence="3" id="KW-0645">Protease</keyword>
<feature type="transmembrane region" description="Helical" evidence="10">
    <location>
        <begin position="383"/>
        <end position="403"/>
    </location>
</feature>
<evidence type="ECO:0000256" key="9">
    <source>
        <dbReference type="ARBA" id="ARBA00023136"/>
    </source>
</evidence>
<dbReference type="EMBL" id="UINC01000795">
    <property type="protein sequence ID" value="SUZ61309.1"/>
    <property type="molecule type" value="Genomic_DNA"/>
</dbReference>
<protein>
    <recommendedName>
        <fullName evidence="11">PDZ domain-containing protein</fullName>
    </recommendedName>
</protein>
<organism evidence="12">
    <name type="scientific">marine metagenome</name>
    <dbReference type="NCBI Taxonomy" id="408172"/>
    <lineage>
        <taxon>unclassified sequences</taxon>
        <taxon>metagenomes</taxon>
        <taxon>ecological metagenomes</taxon>
    </lineage>
</organism>
<comment type="subcellular location">
    <subcellularLocation>
        <location evidence="2">Membrane</location>
        <topology evidence="2">Multi-pass membrane protein</topology>
    </subcellularLocation>
</comment>
<dbReference type="Pfam" id="PF17820">
    <property type="entry name" value="PDZ_6"/>
    <property type="match status" value="2"/>
</dbReference>
<dbReference type="SMART" id="SM00228">
    <property type="entry name" value="PDZ"/>
    <property type="match status" value="2"/>
</dbReference>
<dbReference type="InterPro" id="IPR041489">
    <property type="entry name" value="PDZ_6"/>
</dbReference>
<dbReference type="Gene3D" id="2.30.42.10">
    <property type="match status" value="2"/>
</dbReference>
<comment type="cofactor">
    <cofactor evidence="1">
        <name>Zn(2+)</name>
        <dbReference type="ChEBI" id="CHEBI:29105"/>
    </cofactor>
</comment>
<evidence type="ECO:0000256" key="2">
    <source>
        <dbReference type="ARBA" id="ARBA00004141"/>
    </source>
</evidence>
<keyword evidence="9 10" id="KW-0472">Membrane</keyword>
<dbReference type="CDD" id="cd23081">
    <property type="entry name" value="cpPDZ_EcRseP-like"/>
    <property type="match status" value="1"/>
</dbReference>
<dbReference type="PANTHER" id="PTHR42837:SF2">
    <property type="entry name" value="MEMBRANE METALLOPROTEASE ARASP2, CHLOROPLASTIC-RELATED"/>
    <property type="match status" value="1"/>
</dbReference>
<dbReference type="AlphaFoldDB" id="A0A381P4R8"/>
<evidence type="ECO:0000259" key="11">
    <source>
        <dbReference type="SMART" id="SM00228"/>
    </source>
</evidence>
<feature type="domain" description="PDZ" evidence="11">
    <location>
        <begin position="121"/>
        <end position="191"/>
    </location>
</feature>
<evidence type="ECO:0000256" key="3">
    <source>
        <dbReference type="ARBA" id="ARBA00022670"/>
    </source>
</evidence>
<dbReference type="InterPro" id="IPR004387">
    <property type="entry name" value="Pept_M50_Zn"/>
</dbReference>
<dbReference type="InterPro" id="IPR036034">
    <property type="entry name" value="PDZ_sf"/>
</dbReference>
<evidence type="ECO:0000256" key="8">
    <source>
        <dbReference type="ARBA" id="ARBA00023049"/>
    </source>
</evidence>
<dbReference type="InterPro" id="IPR008915">
    <property type="entry name" value="Peptidase_M50"/>
</dbReference>
<name>A0A381P4R8_9ZZZZ</name>
<sequence length="458" mass="48933">MSSILISLISIIILLGVIIGIHELGHFLAARKFNVHVIRFKIGFGKTLVSRFDKRGTEFSIGLLPLGGYVQMLGEDNPIQGKDSDPDNYSEEISYPQASLGARAIITAAGPIANFVLAVIAYFLIFMIGVKDLAPIVGAVNDDSLAMQAGIEVGDRIVSIDNKEVVSLKDLNTLLALRIGETGSILVNYKKPNSDLKYSESVNIEDWLSSELDQSIISSFGILPFIPPIVSSVQVGSPADKSGIESGDQIIKVGDNAIRTWYELVEEISSIPDKETSLTIKRNGTSFSVPASIGSVQDELGMKIGRIGIARISSNEEIPDEFLVITKKGPIESFALGIKETYNFTVLILDSIGKMITGSISAENIGGPIQIAVLSGSAAKAGLVSFISMIALLSINLGLINLLPVPILDGGQLVLIAAEKIKGSPLSEGFVEFAYRIGLLLVIGLMAFAVFNDITRIV</sequence>
<dbReference type="CDD" id="cd06163">
    <property type="entry name" value="S2P-M50_PDZ_RseP-like"/>
    <property type="match status" value="1"/>
</dbReference>
<evidence type="ECO:0000256" key="1">
    <source>
        <dbReference type="ARBA" id="ARBA00001947"/>
    </source>
</evidence>
<reference evidence="12" key="1">
    <citation type="submission" date="2018-05" db="EMBL/GenBank/DDBJ databases">
        <authorList>
            <person name="Lanie J.A."/>
            <person name="Ng W.-L."/>
            <person name="Kazmierczak K.M."/>
            <person name="Andrzejewski T.M."/>
            <person name="Davidsen T.M."/>
            <person name="Wayne K.J."/>
            <person name="Tettelin H."/>
            <person name="Glass J.I."/>
            <person name="Rusch D."/>
            <person name="Podicherti R."/>
            <person name="Tsui H.-C.T."/>
            <person name="Winkler M.E."/>
        </authorList>
    </citation>
    <scope>NUCLEOTIDE SEQUENCE</scope>
</reference>
<dbReference type="SUPFAM" id="SSF50156">
    <property type="entry name" value="PDZ domain-like"/>
    <property type="match status" value="2"/>
</dbReference>
<feature type="domain" description="PDZ" evidence="11">
    <location>
        <begin position="218"/>
        <end position="284"/>
    </location>
</feature>
<keyword evidence="8" id="KW-0482">Metalloprotease</keyword>
<dbReference type="PANTHER" id="PTHR42837">
    <property type="entry name" value="REGULATOR OF SIGMA-E PROTEASE RSEP"/>
    <property type="match status" value="1"/>
</dbReference>
<dbReference type="NCBIfam" id="TIGR00054">
    <property type="entry name" value="RIP metalloprotease RseP"/>
    <property type="match status" value="1"/>
</dbReference>